<sequence>MDSNTTAGNYTLGTVAEAMKRKHNSNALVAKSEVYLIAYTKRDNTVQCHELAEKIMAIERLELHLKFASVDDSLTKHKDRGVARGEVVPVDPDTLIHNVLLGDGFYKIILSKVMKPRTPLSKDDGYSEDLGKVFFNFANGAIWLHCQSQARIKEDGEGQVFMELTPIWG</sequence>
<dbReference type="AlphaFoldDB" id="A0A7J7LCV5"/>
<accession>A0A7J7LCV5</accession>
<protein>
    <submittedName>
        <fullName evidence="1">Uncharacterized protein</fullName>
    </submittedName>
</protein>
<evidence type="ECO:0000313" key="1">
    <source>
        <dbReference type="EMBL" id="KAF6140389.1"/>
    </source>
</evidence>
<proteinExistence type="predicted"/>
<keyword evidence="2" id="KW-1185">Reference proteome</keyword>
<reference evidence="1 2" key="1">
    <citation type="journal article" date="2020" name="IScience">
        <title>Genome Sequencing of the Endangered Kingdonia uniflora (Circaeasteraceae, Ranunculales) Reveals Potential Mechanisms of Evolutionary Specialization.</title>
        <authorList>
            <person name="Sun Y."/>
            <person name="Deng T."/>
            <person name="Zhang A."/>
            <person name="Moore M.J."/>
            <person name="Landis J.B."/>
            <person name="Lin N."/>
            <person name="Zhang H."/>
            <person name="Zhang X."/>
            <person name="Huang J."/>
            <person name="Zhang X."/>
            <person name="Sun H."/>
            <person name="Wang H."/>
        </authorList>
    </citation>
    <scope>NUCLEOTIDE SEQUENCE [LARGE SCALE GENOMIC DNA]</scope>
    <source>
        <strain evidence="1">TB1705</strain>
        <tissue evidence="1">Leaf</tissue>
    </source>
</reference>
<name>A0A7J7LCV5_9MAGN</name>
<comment type="caution">
    <text evidence="1">The sequence shown here is derived from an EMBL/GenBank/DDBJ whole genome shotgun (WGS) entry which is preliminary data.</text>
</comment>
<dbReference type="EMBL" id="JACGCM010002380">
    <property type="protein sequence ID" value="KAF6140389.1"/>
    <property type="molecule type" value="Genomic_DNA"/>
</dbReference>
<dbReference type="Proteomes" id="UP000541444">
    <property type="component" value="Unassembled WGS sequence"/>
</dbReference>
<organism evidence="1 2">
    <name type="scientific">Kingdonia uniflora</name>
    <dbReference type="NCBI Taxonomy" id="39325"/>
    <lineage>
        <taxon>Eukaryota</taxon>
        <taxon>Viridiplantae</taxon>
        <taxon>Streptophyta</taxon>
        <taxon>Embryophyta</taxon>
        <taxon>Tracheophyta</taxon>
        <taxon>Spermatophyta</taxon>
        <taxon>Magnoliopsida</taxon>
        <taxon>Ranunculales</taxon>
        <taxon>Circaeasteraceae</taxon>
        <taxon>Kingdonia</taxon>
    </lineage>
</organism>
<evidence type="ECO:0000313" key="2">
    <source>
        <dbReference type="Proteomes" id="UP000541444"/>
    </source>
</evidence>
<gene>
    <name evidence="1" type="ORF">GIB67_013158</name>
</gene>